<evidence type="ECO:0000313" key="1">
    <source>
        <dbReference type="EMBL" id="SMY12879.1"/>
    </source>
</evidence>
<accession>A0A2H1L7M1</accession>
<dbReference type="Proteomes" id="UP000234462">
    <property type="component" value="Unassembled WGS sequence"/>
</dbReference>
<reference evidence="2" key="1">
    <citation type="submission" date="2017-03" db="EMBL/GenBank/DDBJ databases">
        <authorList>
            <person name="Monnet C."/>
        </authorList>
    </citation>
    <scope>NUCLEOTIDE SEQUENCE [LARGE SCALE GENOMIC DNA]</scope>
    <source>
        <strain evidence="2">SJ5-8</strain>
    </source>
</reference>
<evidence type="ECO:0000313" key="2">
    <source>
        <dbReference type="Proteomes" id="UP000234462"/>
    </source>
</evidence>
<evidence type="ECO:0008006" key="3">
    <source>
        <dbReference type="Google" id="ProtNLM"/>
    </source>
</evidence>
<keyword evidence="2" id="KW-1185">Reference proteome</keyword>
<protein>
    <recommendedName>
        <fullName evidence="3">SCP-2 sterol transfer family protein</fullName>
    </recommendedName>
</protein>
<dbReference type="AlphaFoldDB" id="A0A2H1L7M1"/>
<dbReference type="SUPFAM" id="SSF55718">
    <property type="entry name" value="SCP-like"/>
    <property type="match status" value="1"/>
</dbReference>
<sequence>MNALQELGGTAEAALERLNADPEFTLKARKWEGRFKVVRGNDTVVIQMHEGAVDRIEVDPTIFTAADFTIAASKEEWDRLLVREPAPFYQDIYSAWLHHGFTVDGDLEQFFGFHMALRRLQQMLRGIE</sequence>
<proteinExistence type="predicted"/>
<dbReference type="InterPro" id="IPR036527">
    <property type="entry name" value="SCP2_sterol-bd_dom_sf"/>
</dbReference>
<gene>
    <name evidence="1" type="ORF">BJEO58_02487</name>
</gene>
<organism evidence="1 2">
    <name type="scientific">Brevibacterium jeotgali</name>
    <dbReference type="NCBI Taxonomy" id="1262550"/>
    <lineage>
        <taxon>Bacteria</taxon>
        <taxon>Bacillati</taxon>
        <taxon>Actinomycetota</taxon>
        <taxon>Actinomycetes</taxon>
        <taxon>Micrococcales</taxon>
        <taxon>Brevibacteriaceae</taxon>
        <taxon>Brevibacterium</taxon>
    </lineage>
</organism>
<dbReference type="EMBL" id="FXZM01000013">
    <property type="protein sequence ID" value="SMY12879.1"/>
    <property type="molecule type" value="Genomic_DNA"/>
</dbReference>
<name>A0A2H1L7M1_9MICO</name>
<dbReference type="Gene3D" id="3.30.1050.10">
    <property type="entry name" value="SCP2 sterol-binding domain"/>
    <property type="match status" value="1"/>
</dbReference>